<dbReference type="PRINTS" id="PR00385">
    <property type="entry name" value="P450"/>
</dbReference>
<dbReference type="EMBL" id="BMAV01028243">
    <property type="protein sequence ID" value="GFS66448.1"/>
    <property type="molecule type" value="Genomic_DNA"/>
</dbReference>
<sequence>MLTVLLVGASVVFALYAFLYLKHKAHMKKFKNIPGIAPVTVFGNLYEVATIYSKKLQHHPGVYILQGVLGTNSLFYKEGIQLVWMGTFPIVVILKPEWLELILSSTTSLEKTYEYSYLHKWLRQGLLTSTGAKWKSRRKLLTPCFHFRILEDFLPAFNDNSFILVKKLRTLQNEEYVDIMSLIVLCTLDIVCETVMGARIGAQSGENPEYVKAVHNLGDVLLERIIRPLLWSDFLFNLSKTGRGFNRDLKILHSFTDKVIKEKKRALLAQRVHGSKETEDVRLGGKKRQALMDLLLDQHINGQQLTEEDITEEVDTFMFEGHDTTATAMNFCLYCIGLYPEVQRKIHEELDSIFGEDTERPVTLDDVRDMKYLECVIKESLRLYPSVPLIGRILNEDFNHNGMEIPKGTTLNFFIVSIHRNPEIFPNPEVFDPDRFSPENVVKRHPFAYLPFSAGPRNCIGEYRTEFLRHIFSV</sequence>
<dbReference type="GO" id="GO:0004497">
    <property type="term" value="F:monooxygenase activity"/>
    <property type="evidence" value="ECO:0007669"/>
    <property type="project" value="UniProtKB-KW"/>
</dbReference>
<dbReference type="GO" id="GO:0005789">
    <property type="term" value="C:endoplasmic reticulum membrane"/>
    <property type="evidence" value="ECO:0007669"/>
    <property type="project" value="UniProtKB-SubCell"/>
</dbReference>
<evidence type="ECO:0000313" key="11">
    <source>
        <dbReference type="EMBL" id="GFS66448.1"/>
    </source>
</evidence>
<organism evidence="11 12">
    <name type="scientific">Trichonephila inaurata madagascariensis</name>
    <dbReference type="NCBI Taxonomy" id="2747483"/>
    <lineage>
        <taxon>Eukaryota</taxon>
        <taxon>Metazoa</taxon>
        <taxon>Ecdysozoa</taxon>
        <taxon>Arthropoda</taxon>
        <taxon>Chelicerata</taxon>
        <taxon>Arachnida</taxon>
        <taxon>Araneae</taxon>
        <taxon>Araneomorphae</taxon>
        <taxon>Entelegynae</taxon>
        <taxon>Araneoidea</taxon>
        <taxon>Nephilidae</taxon>
        <taxon>Trichonephila</taxon>
        <taxon>Trichonephila inaurata</taxon>
    </lineage>
</organism>
<keyword evidence="12" id="KW-1185">Reference proteome</keyword>
<evidence type="ECO:0000256" key="4">
    <source>
        <dbReference type="ARBA" id="ARBA00022617"/>
    </source>
</evidence>
<keyword evidence="9 10" id="KW-0479">Metal-binding</keyword>
<evidence type="ECO:0000313" key="12">
    <source>
        <dbReference type="Proteomes" id="UP000886998"/>
    </source>
</evidence>
<evidence type="ECO:0000256" key="3">
    <source>
        <dbReference type="ARBA" id="ARBA00010617"/>
    </source>
</evidence>
<evidence type="ECO:0000256" key="6">
    <source>
        <dbReference type="ARBA" id="ARBA00023004"/>
    </source>
</evidence>
<evidence type="ECO:0000256" key="2">
    <source>
        <dbReference type="ARBA" id="ARBA00004586"/>
    </source>
</evidence>
<comment type="cofactor">
    <cofactor evidence="1 9">
        <name>heme</name>
        <dbReference type="ChEBI" id="CHEBI:30413"/>
    </cofactor>
</comment>
<dbReference type="PANTHER" id="PTHR24291">
    <property type="entry name" value="CYTOCHROME P450 FAMILY 4"/>
    <property type="match status" value="1"/>
</dbReference>
<dbReference type="Gene3D" id="1.10.630.10">
    <property type="entry name" value="Cytochrome P450"/>
    <property type="match status" value="1"/>
</dbReference>
<evidence type="ECO:0000256" key="5">
    <source>
        <dbReference type="ARBA" id="ARBA00022824"/>
    </source>
</evidence>
<dbReference type="AlphaFoldDB" id="A0A8X6JFK0"/>
<comment type="similarity">
    <text evidence="3 10">Belongs to the cytochrome P450 family.</text>
</comment>
<keyword evidence="10" id="KW-0560">Oxidoreductase</keyword>
<reference evidence="11" key="1">
    <citation type="submission" date="2020-08" db="EMBL/GenBank/DDBJ databases">
        <title>Multicomponent nature underlies the extraordinary mechanical properties of spider dragline silk.</title>
        <authorList>
            <person name="Kono N."/>
            <person name="Nakamura H."/>
            <person name="Mori M."/>
            <person name="Yoshida Y."/>
            <person name="Ohtoshi R."/>
            <person name="Malay A.D."/>
            <person name="Moran D.A.P."/>
            <person name="Tomita M."/>
            <person name="Numata K."/>
            <person name="Arakawa K."/>
        </authorList>
    </citation>
    <scope>NUCLEOTIDE SEQUENCE</scope>
</reference>
<proteinExistence type="inferred from homology"/>
<dbReference type="GO" id="GO:0016705">
    <property type="term" value="F:oxidoreductase activity, acting on paired donors, with incorporation or reduction of molecular oxygen"/>
    <property type="evidence" value="ECO:0007669"/>
    <property type="project" value="InterPro"/>
</dbReference>
<comment type="caution">
    <text evidence="11">The sequence shown here is derived from an EMBL/GenBank/DDBJ whole genome shotgun (WGS) entry which is preliminary data.</text>
</comment>
<keyword evidence="7 10" id="KW-0503">Monooxygenase</keyword>
<dbReference type="Proteomes" id="UP000886998">
    <property type="component" value="Unassembled WGS sequence"/>
</dbReference>
<gene>
    <name evidence="11" type="primary">Cyp4c3</name>
    <name evidence="11" type="ORF">TNIN_255831</name>
</gene>
<evidence type="ECO:0000256" key="9">
    <source>
        <dbReference type="PIRSR" id="PIRSR602401-1"/>
    </source>
</evidence>
<protein>
    <submittedName>
        <fullName evidence="11">Cytochrome P450 4c3</fullName>
    </submittedName>
</protein>
<dbReference type="InterPro" id="IPR050196">
    <property type="entry name" value="Cytochrome_P450_Monoox"/>
</dbReference>
<evidence type="ECO:0000256" key="1">
    <source>
        <dbReference type="ARBA" id="ARBA00001971"/>
    </source>
</evidence>
<dbReference type="InterPro" id="IPR036396">
    <property type="entry name" value="Cyt_P450_sf"/>
</dbReference>
<dbReference type="PROSITE" id="PS00086">
    <property type="entry name" value="CYTOCHROME_P450"/>
    <property type="match status" value="1"/>
</dbReference>
<accession>A0A8X6JFK0</accession>
<dbReference type="Pfam" id="PF00067">
    <property type="entry name" value="p450"/>
    <property type="match status" value="1"/>
</dbReference>
<dbReference type="SUPFAM" id="SSF48264">
    <property type="entry name" value="Cytochrome P450"/>
    <property type="match status" value="1"/>
</dbReference>
<dbReference type="InterPro" id="IPR001128">
    <property type="entry name" value="Cyt_P450"/>
</dbReference>
<dbReference type="PRINTS" id="PR00463">
    <property type="entry name" value="EP450I"/>
</dbReference>
<keyword evidence="8" id="KW-0472">Membrane</keyword>
<feature type="binding site" description="axial binding residue" evidence="9">
    <location>
        <position position="459"/>
    </location>
    <ligand>
        <name>heme</name>
        <dbReference type="ChEBI" id="CHEBI:30413"/>
    </ligand>
    <ligandPart>
        <name>Fe</name>
        <dbReference type="ChEBI" id="CHEBI:18248"/>
    </ligandPart>
</feature>
<dbReference type="PANTHER" id="PTHR24291:SF189">
    <property type="entry name" value="CYTOCHROME P450 4C3-RELATED"/>
    <property type="match status" value="1"/>
</dbReference>
<keyword evidence="5" id="KW-0256">Endoplasmic reticulum</keyword>
<name>A0A8X6JFK0_9ARAC</name>
<dbReference type="GO" id="GO:0020037">
    <property type="term" value="F:heme binding"/>
    <property type="evidence" value="ECO:0007669"/>
    <property type="project" value="InterPro"/>
</dbReference>
<keyword evidence="4 9" id="KW-0349">Heme</keyword>
<comment type="subcellular location">
    <subcellularLocation>
        <location evidence="2">Endoplasmic reticulum membrane</location>
    </subcellularLocation>
</comment>
<keyword evidence="6 9" id="KW-0408">Iron</keyword>
<evidence type="ECO:0000256" key="8">
    <source>
        <dbReference type="ARBA" id="ARBA00023136"/>
    </source>
</evidence>
<evidence type="ECO:0000256" key="10">
    <source>
        <dbReference type="RuleBase" id="RU000461"/>
    </source>
</evidence>
<evidence type="ECO:0000256" key="7">
    <source>
        <dbReference type="ARBA" id="ARBA00023033"/>
    </source>
</evidence>
<dbReference type="CDD" id="cd20628">
    <property type="entry name" value="CYP4"/>
    <property type="match status" value="1"/>
</dbReference>
<dbReference type="GO" id="GO:0005506">
    <property type="term" value="F:iron ion binding"/>
    <property type="evidence" value="ECO:0007669"/>
    <property type="project" value="InterPro"/>
</dbReference>
<dbReference type="OrthoDB" id="6426333at2759"/>
<dbReference type="InterPro" id="IPR002401">
    <property type="entry name" value="Cyt_P450_E_grp-I"/>
</dbReference>
<dbReference type="InterPro" id="IPR017972">
    <property type="entry name" value="Cyt_P450_CS"/>
</dbReference>